<dbReference type="PANTHER" id="PTHR10292:SF1">
    <property type="entry name" value="CLATHRIN HEAVY CHAIN"/>
    <property type="match status" value="1"/>
</dbReference>
<proteinExistence type="inferred from homology"/>
<reference evidence="9" key="1">
    <citation type="submission" date="2021-05" db="EMBL/GenBank/DDBJ databases">
        <title>The genome of the haptophyte Pavlova lutheri (Diacronema luteri, Pavlovales) - a model for lipid biosynthesis in eukaryotic algae.</title>
        <authorList>
            <person name="Hulatt C.J."/>
            <person name="Posewitz M.C."/>
        </authorList>
    </citation>
    <scope>NUCLEOTIDE SEQUENCE</scope>
    <source>
        <strain evidence="9">NIVA-4/92</strain>
    </source>
</reference>
<feature type="repeat" description="CHCR" evidence="7">
    <location>
        <begin position="1281"/>
        <end position="1427"/>
    </location>
</feature>
<dbReference type="InterPro" id="IPR015348">
    <property type="entry name" value="Clathrin_H-chain_linker_core"/>
</dbReference>
<feature type="repeat" description="CHCR" evidence="7">
    <location>
        <begin position="691"/>
        <end position="833"/>
    </location>
</feature>
<keyword evidence="3 6" id="KW-0472">Membrane</keyword>
<comment type="function">
    <text evidence="6">Clathrin is the major protein of the polyhedral coat of coated pits and vesicles.</text>
</comment>
<keyword evidence="2" id="KW-0677">Repeat</keyword>
<keyword evidence="4 6" id="KW-0168">Coated pit</keyword>
<keyword evidence="5 6" id="KW-0968">Cytoplasmic vesicle</keyword>
<gene>
    <name evidence="9" type="ORF">KFE25_002075</name>
</gene>
<dbReference type="OrthoDB" id="2113814at2759"/>
<dbReference type="SUPFAM" id="SSF48371">
    <property type="entry name" value="ARM repeat"/>
    <property type="match status" value="6"/>
</dbReference>
<evidence type="ECO:0000256" key="1">
    <source>
        <dbReference type="ARBA" id="ARBA00009535"/>
    </source>
</evidence>
<evidence type="ECO:0000256" key="6">
    <source>
        <dbReference type="PIRNR" id="PIRNR002290"/>
    </source>
</evidence>
<dbReference type="Proteomes" id="UP000751190">
    <property type="component" value="Unassembled WGS sequence"/>
</dbReference>
<feature type="domain" description="Clathrin heavy chain linker core motif" evidence="8">
    <location>
        <begin position="334"/>
        <end position="357"/>
    </location>
</feature>
<dbReference type="FunFam" id="1.25.40.10:FF:000002">
    <property type="entry name" value="Clathrin heavy chain"/>
    <property type="match status" value="1"/>
</dbReference>
<dbReference type="PANTHER" id="PTHR10292">
    <property type="entry name" value="CLATHRIN HEAVY CHAIN RELATED"/>
    <property type="match status" value="1"/>
</dbReference>
<dbReference type="InterPro" id="IPR022365">
    <property type="entry name" value="Clathrin_H-chain_propeller_rpt"/>
</dbReference>
<dbReference type="FunFam" id="2.130.10.110:FF:000003">
    <property type="entry name" value="Clathrin heavy chain"/>
    <property type="match status" value="1"/>
</dbReference>
<evidence type="ECO:0000256" key="7">
    <source>
        <dbReference type="PROSITE-ProRule" id="PRU01006"/>
    </source>
</evidence>
<evidence type="ECO:0000313" key="10">
    <source>
        <dbReference type="Proteomes" id="UP000751190"/>
    </source>
</evidence>
<dbReference type="Pfam" id="PF01394">
    <property type="entry name" value="Clathrin_propel"/>
    <property type="match status" value="3"/>
</dbReference>
<name>A0A8J5XMR4_DIALT</name>
<dbReference type="FunFam" id="1.25.40.10:FF:000001">
    <property type="entry name" value="Clathrin heavy chain"/>
    <property type="match status" value="1"/>
</dbReference>
<dbReference type="GO" id="GO:0030132">
    <property type="term" value="C:clathrin coat of coated pit"/>
    <property type="evidence" value="ECO:0007669"/>
    <property type="project" value="InterPro"/>
</dbReference>
<dbReference type="PROSITE" id="PS50236">
    <property type="entry name" value="CHCR"/>
    <property type="match status" value="7"/>
</dbReference>
<feature type="repeat" description="CHCR" evidence="7">
    <location>
        <begin position="1430"/>
        <end position="1573"/>
    </location>
</feature>
<dbReference type="GO" id="GO:0030130">
    <property type="term" value="C:clathrin coat of trans-Golgi network vesicle"/>
    <property type="evidence" value="ECO:0007669"/>
    <property type="project" value="InterPro"/>
</dbReference>
<dbReference type="SMART" id="SM00299">
    <property type="entry name" value="CLH"/>
    <property type="match status" value="7"/>
</dbReference>
<evidence type="ECO:0000313" key="9">
    <source>
        <dbReference type="EMBL" id="KAG8466319.1"/>
    </source>
</evidence>
<organism evidence="9 10">
    <name type="scientific">Diacronema lutheri</name>
    <name type="common">Unicellular marine alga</name>
    <name type="synonym">Monochrysis lutheri</name>
    <dbReference type="NCBI Taxonomy" id="2081491"/>
    <lineage>
        <taxon>Eukaryota</taxon>
        <taxon>Haptista</taxon>
        <taxon>Haptophyta</taxon>
        <taxon>Pavlovophyceae</taxon>
        <taxon>Pavlovales</taxon>
        <taxon>Pavlovaceae</taxon>
        <taxon>Diacronema</taxon>
    </lineage>
</organism>
<evidence type="ECO:0000256" key="2">
    <source>
        <dbReference type="ARBA" id="ARBA00022737"/>
    </source>
</evidence>
<dbReference type="InterPro" id="IPR016341">
    <property type="entry name" value="Clathrin_heavy_chain"/>
</dbReference>
<dbReference type="InterPro" id="IPR016025">
    <property type="entry name" value="Clathrin_H-chain_N"/>
</dbReference>
<comment type="subcellular location">
    <subcellularLocation>
        <location evidence="6">Cytoplasmic vesicle membrane</location>
        <topology evidence="6">Peripheral membrane protein</topology>
        <orientation evidence="6">Cytoplasmic side</orientation>
    </subcellularLocation>
    <subcellularLocation>
        <location evidence="6">Membrane</location>
        <location evidence="6">Coated pit</location>
        <topology evidence="6">Peripheral membrane protein</topology>
        <orientation evidence="6">Cytoplasmic side</orientation>
    </subcellularLocation>
</comment>
<keyword evidence="10" id="KW-1185">Reference proteome</keyword>
<dbReference type="Gene3D" id="2.130.10.110">
    <property type="entry name" value="Clathrin heavy-chain terminal domain"/>
    <property type="match status" value="1"/>
</dbReference>
<evidence type="ECO:0000256" key="4">
    <source>
        <dbReference type="ARBA" id="ARBA00023176"/>
    </source>
</evidence>
<dbReference type="InterPro" id="IPR000547">
    <property type="entry name" value="Clathrin_H-chain/VPS_repeat"/>
</dbReference>
<dbReference type="GO" id="GO:0071439">
    <property type="term" value="C:clathrin complex"/>
    <property type="evidence" value="ECO:0007669"/>
    <property type="project" value="InterPro"/>
</dbReference>
<dbReference type="InterPro" id="IPR016024">
    <property type="entry name" value="ARM-type_fold"/>
</dbReference>
<evidence type="ECO:0000259" key="8">
    <source>
        <dbReference type="Pfam" id="PF09268"/>
    </source>
</evidence>
<dbReference type="Gene3D" id="1.25.40.10">
    <property type="entry name" value="Tetratricopeptide repeat domain"/>
    <property type="match status" value="3"/>
</dbReference>
<comment type="similarity">
    <text evidence="1 6">Belongs to the clathrin heavy chain family.</text>
</comment>
<dbReference type="OMA" id="HCYDLLH"/>
<dbReference type="PIRSF" id="PIRSF002290">
    <property type="entry name" value="Clathrin_H_chain"/>
    <property type="match status" value="1"/>
</dbReference>
<dbReference type="Gene3D" id="1.25.40.730">
    <property type="match status" value="1"/>
</dbReference>
<feature type="repeat" description="CHCR" evidence="7">
    <location>
        <begin position="984"/>
        <end position="1131"/>
    </location>
</feature>
<comment type="caution">
    <text evidence="9">The sequence shown here is derived from an EMBL/GenBank/DDBJ whole genome shotgun (WGS) entry which is preliminary data.</text>
</comment>
<protein>
    <recommendedName>
        <fullName evidence="6">Clathrin heavy chain</fullName>
    </recommendedName>
</protein>
<feature type="repeat" description="CHCR" evidence="7">
    <location>
        <begin position="838"/>
        <end position="977"/>
    </location>
</feature>
<evidence type="ECO:0000256" key="3">
    <source>
        <dbReference type="ARBA" id="ARBA00023136"/>
    </source>
</evidence>
<dbReference type="Pfam" id="PF13838">
    <property type="entry name" value="Clathrin_H_link"/>
    <property type="match status" value="1"/>
</dbReference>
<accession>A0A8J5XMR4</accession>
<dbReference type="InterPro" id="IPR011990">
    <property type="entry name" value="TPR-like_helical_dom_sf"/>
</dbReference>
<dbReference type="GO" id="GO:0006886">
    <property type="term" value="P:intracellular protein transport"/>
    <property type="evidence" value="ECO:0007669"/>
    <property type="project" value="UniProtKB-UniRule"/>
</dbReference>
<dbReference type="FunFam" id="1.25.40.10:FF:000082">
    <property type="entry name" value="Clathrin heavy chain"/>
    <property type="match status" value="1"/>
</dbReference>
<dbReference type="Pfam" id="PF09268">
    <property type="entry name" value="Clathrin-link"/>
    <property type="match status" value="1"/>
</dbReference>
<dbReference type="GO" id="GO:0032051">
    <property type="term" value="F:clathrin light chain binding"/>
    <property type="evidence" value="ECO:0007669"/>
    <property type="project" value="InterPro"/>
</dbReference>
<sequence length="1706" mass="190976">MAQLPIRFQEVCNLVQLGINQQYVSFNSLTMESDKFICVREEVNGQVQVVIIDMNNPADIQRRPISADSAIMNPVSKVIALKAQNYLQIFNLEMKSKMKSVQMPEPVVYWKWVSASTVALVTGTAVFHWSMEGQSEPRKMFDRHASLNDTQIINYKTSANEKWGVLIGIKAEPGTNRIIGAMQLFSVEKNVSQPIEGHAAAFAQFKTDGATSESTLFTFAVKGAQGAKLHVIEVAPGARAPGAPGFAKKAADIYFPPEAANDFPVAMQVSAKHGVIFMVTKFGYAHVHDLESGAMIYMNRISSETIFVTADHSATGGLIGVNRKGQVLCVSLDEQTVVPYIVGQLKNLPLALSLATRGNLPGAENLIVHQFEQLLAQGDYRGAAKIAADSPAGALRTAQTIQRFQHAPAMQGQPSPILTYFGCLLEKGKLNKLESLELAKPVLQQGKKELLQKWLQEDKLECSEELGDVVKPMDMQMGLAVYLKAQAHHKVIQCLSETGQTDKIAAYAQKVNMPMDWTVMIENMVRMNPQGACDMAQKLATNPAGSQVDFNAVTDIFMKYNCLQQATAFLLEALKNNKPEEGPLQTRLLEMNLMAGQPGVADAILANDMFSHFEKQRIAMLCEKAGLPQRALENFEEAADIKRCITRTDLLNPEWLLKYMGTLSADVALECLHHMMRTNLRANLQIVVQIAREYSEQLTAEQLIKLFETYKSYEGLFYYLGAVAMKTKDPIVHYKYIEAATKVGNFAEVERITREDNHYDPVAVKDFLKEARLPDQRPLINVCDRFDMVDELTQYLYNNNMTKYIELYVTKVNPMKTPNVAGALLDADCGEDFVRTLILSVRGMCPAEALVEACETRNRLKLLQPWLEARVNEGVQEPAVHNALMKVYIDMNNKPEHHLAENMYYDSKVVGEYCEKRDPHLAFTVYKRGNCDAELIELTNKNGLFKQQARYLVERQDLAVWEKVLTNENKYKRDLVDQVVQTALPETKSADVVSITVKAFIAADLPNELIELLDKIVLHGSSDEFKHNKNLQNLLLLTAIKADPERVMDYINRLSNYDAPDIANIAVGAELYEEALVIFKKHGFHTEAAKVLIEYIASVERAADFADKVNTHEVWSMLGNYQLAQGMVREAVSSFVKADDATAYQAVIEATPSAGAWAELATFLVMARKKVKESHIDSTLLYAYAKCENYSALEEFISAPNVAQIQGIGDRCYNEGMYEAAKVLFTSNSNWSRLASCLVHLTEYQQAVDAARKANSARTWKEVNAACVEAEEFRLAQICAMFIIVNPDELESLINTYEQHGFFDEVMQLMESGLNLERAHMGIFTELGILYAKYRPEKLMEHIKLFWSKLNIRKLLSSCEDGHHWEELVFLYTHYDEFDNACLTMVKHPAVAFEHVKFKETIAKVTNSEVYYKAIGFYLEYAPTLLVDMLTVVLSHLDHVRVVLQLRKAKLLHLVKDYLLKVQADNIKEVNDALYELYVEDEDHTALAKAIDVFNNFDQIEMAKRCEAHELLQFRRIAAKLHMTNERYAQSIELSKGDQDWTTAIQTTADSGKQDLAEQLVAFFVHEKNKACFASTLFTCYELLRPDVVMEIAWRNGLMDYAMPFMIQSMRHLTTKVDDLGKTTTKIEVKAEQEKKAAEEAAVMSYADPSMAAYNGNALTVYGAAMGGGGMGMGGMGMQQPQYGGGMGGMGMGGGYGGQPGYGGGY</sequence>
<dbReference type="GO" id="GO:0005198">
    <property type="term" value="F:structural molecule activity"/>
    <property type="evidence" value="ECO:0007669"/>
    <property type="project" value="InterPro"/>
</dbReference>
<evidence type="ECO:0000256" key="5">
    <source>
        <dbReference type="ARBA" id="ARBA00023329"/>
    </source>
</evidence>
<dbReference type="InterPro" id="IPR055358">
    <property type="entry name" value="CHCR"/>
</dbReference>
<dbReference type="GO" id="GO:0006898">
    <property type="term" value="P:receptor-mediated endocytosis"/>
    <property type="evidence" value="ECO:0007669"/>
    <property type="project" value="TreeGrafter"/>
</dbReference>
<dbReference type="EMBL" id="JAGTXO010000008">
    <property type="protein sequence ID" value="KAG8466319.1"/>
    <property type="molecule type" value="Genomic_DNA"/>
</dbReference>
<dbReference type="Pfam" id="PF00637">
    <property type="entry name" value="Clathrin"/>
    <property type="match status" value="7"/>
</dbReference>
<dbReference type="SUPFAM" id="SSF50989">
    <property type="entry name" value="Clathrin heavy-chain terminal domain"/>
    <property type="match status" value="1"/>
</dbReference>
<feature type="repeat" description="CHCR" evidence="7">
    <location>
        <begin position="1135"/>
        <end position="1276"/>
    </location>
</feature>
<feature type="repeat" description="CHCR" evidence="7">
    <location>
        <begin position="541"/>
        <end position="688"/>
    </location>
</feature>